<dbReference type="InterPro" id="IPR020904">
    <property type="entry name" value="Sc_DH/Rdtase_CS"/>
</dbReference>
<comment type="caution">
    <text evidence="5">The sequence shown here is derived from an EMBL/GenBank/DDBJ whole genome shotgun (WGS) entry which is preliminary data.</text>
</comment>
<dbReference type="GO" id="GO:0016020">
    <property type="term" value="C:membrane"/>
    <property type="evidence" value="ECO:0007669"/>
    <property type="project" value="TreeGrafter"/>
</dbReference>
<protein>
    <recommendedName>
        <fullName evidence="7">NAD(P)-binding protein</fullName>
    </recommendedName>
</protein>
<proteinExistence type="inferred from homology"/>
<name>A0A409YBQ9_9AGAR</name>
<gene>
    <name evidence="5" type="ORF">CVT24_004505</name>
</gene>
<dbReference type="Pfam" id="PF00106">
    <property type="entry name" value="adh_short"/>
    <property type="match status" value="1"/>
</dbReference>
<dbReference type="InterPro" id="IPR002347">
    <property type="entry name" value="SDR_fam"/>
</dbReference>
<evidence type="ECO:0000256" key="1">
    <source>
        <dbReference type="ARBA" id="ARBA00006484"/>
    </source>
</evidence>
<organism evidence="5 6">
    <name type="scientific">Panaeolus cyanescens</name>
    <dbReference type="NCBI Taxonomy" id="181874"/>
    <lineage>
        <taxon>Eukaryota</taxon>
        <taxon>Fungi</taxon>
        <taxon>Dikarya</taxon>
        <taxon>Basidiomycota</taxon>
        <taxon>Agaricomycotina</taxon>
        <taxon>Agaricomycetes</taxon>
        <taxon>Agaricomycetidae</taxon>
        <taxon>Agaricales</taxon>
        <taxon>Agaricineae</taxon>
        <taxon>Galeropsidaceae</taxon>
        <taxon>Panaeolus</taxon>
    </lineage>
</organism>
<evidence type="ECO:0000256" key="4">
    <source>
        <dbReference type="ARBA" id="ARBA00037096"/>
    </source>
</evidence>
<dbReference type="PANTHER" id="PTHR44196:SF1">
    <property type="entry name" value="DEHYDROGENASE_REDUCTASE SDR FAMILY MEMBER 7B"/>
    <property type="match status" value="1"/>
</dbReference>
<reference evidence="5 6" key="1">
    <citation type="journal article" date="2018" name="Evol. Lett.">
        <title>Horizontal gene cluster transfer increased hallucinogenic mushroom diversity.</title>
        <authorList>
            <person name="Reynolds H.T."/>
            <person name="Vijayakumar V."/>
            <person name="Gluck-Thaler E."/>
            <person name="Korotkin H.B."/>
            <person name="Matheny P.B."/>
            <person name="Slot J.C."/>
        </authorList>
    </citation>
    <scope>NUCLEOTIDE SEQUENCE [LARGE SCALE GENOMIC DNA]</scope>
    <source>
        <strain evidence="5 6">2629</strain>
    </source>
</reference>
<dbReference type="OrthoDB" id="37659at2759"/>
<dbReference type="InterPro" id="IPR036291">
    <property type="entry name" value="NAD(P)-bd_dom_sf"/>
</dbReference>
<dbReference type="PROSITE" id="PS00061">
    <property type="entry name" value="ADH_SHORT"/>
    <property type="match status" value="1"/>
</dbReference>
<evidence type="ECO:0000256" key="2">
    <source>
        <dbReference type="ARBA" id="ARBA00022857"/>
    </source>
</evidence>
<evidence type="ECO:0000313" key="6">
    <source>
        <dbReference type="Proteomes" id="UP000284842"/>
    </source>
</evidence>
<accession>A0A409YBQ9</accession>
<dbReference type="EMBL" id="NHTK01001311">
    <property type="protein sequence ID" value="PPR00444.1"/>
    <property type="molecule type" value="Genomic_DNA"/>
</dbReference>
<dbReference type="PRINTS" id="PR00081">
    <property type="entry name" value="GDHRDH"/>
</dbReference>
<evidence type="ECO:0008006" key="7">
    <source>
        <dbReference type="Google" id="ProtNLM"/>
    </source>
</evidence>
<keyword evidence="3" id="KW-0560">Oxidoreductase</keyword>
<dbReference type="STRING" id="181874.A0A409YBQ9"/>
<dbReference type="Gene3D" id="3.40.50.720">
    <property type="entry name" value="NAD(P)-binding Rossmann-like Domain"/>
    <property type="match status" value="1"/>
</dbReference>
<evidence type="ECO:0000256" key="3">
    <source>
        <dbReference type="ARBA" id="ARBA00023002"/>
    </source>
</evidence>
<dbReference type="GO" id="GO:0016491">
    <property type="term" value="F:oxidoreductase activity"/>
    <property type="evidence" value="ECO:0007669"/>
    <property type="project" value="UniProtKB-KW"/>
</dbReference>
<sequence length="347" mass="37285">MSLQNSGAEKVLDFIRSRLGLNSTQSKTAAVIGLLSLAYTLQKVVTSKPSRQAKIPAHKERVVILGATSGIGREIALQYASRGARVCIVGRRRELVDQVEAECSALRNSALGIRGSMYETGRVVFGVVGDFANAADMVRLREVLEKEWNGLDTLIVSAGVSALRPLMEVAGVESAGERASLEGIQNAVRVSDAAVKGNFTGPLVAAVTFIPLLTQTSASPGILLVSSLAALIPAPTRTLYAATKSASLLLYQALSIEHPNVTITNVVPSTVEGDFRASAVDGGKVREADPSKTGLKRVAVAKRCIDAVDRREKTVWMPGTMRWAHLLYWFFPTFIEGKARKKYNFTS</sequence>
<comment type="function">
    <text evidence="4">Putative oxidoreductase.</text>
</comment>
<dbReference type="AlphaFoldDB" id="A0A409YBQ9"/>
<dbReference type="InParanoid" id="A0A409YBQ9"/>
<dbReference type="SUPFAM" id="SSF51735">
    <property type="entry name" value="NAD(P)-binding Rossmann-fold domains"/>
    <property type="match status" value="1"/>
</dbReference>
<dbReference type="PANTHER" id="PTHR44196">
    <property type="entry name" value="DEHYDROGENASE/REDUCTASE SDR FAMILY MEMBER 7B"/>
    <property type="match status" value="1"/>
</dbReference>
<keyword evidence="2" id="KW-0521">NADP</keyword>
<comment type="similarity">
    <text evidence="1">Belongs to the short-chain dehydrogenases/reductases (SDR) family.</text>
</comment>
<evidence type="ECO:0000313" key="5">
    <source>
        <dbReference type="EMBL" id="PPR00444.1"/>
    </source>
</evidence>
<keyword evidence="6" id="KW-1185">Reference proteome</keyword>
<dbReference type="Proteomes" id="UP000284842">
    <property type="component" value="Unassembled WGS sequence"/>
</dbReference>